<dbReference type="Pfam" id="PF00245">
    <property type="entry name" value="Alk_phosphatase"/>
    <property type="match status" value="1"/>
</dbReference>
<dbReference type="AlphaFoldDB" id="A0A9P8SK79"/>
<reference evidence="6" key="1">
    <citation type="submission" date="2021-09" db="EMBL/GenBank/DDBJ databases">
        <title>A high-quality genome of the endoparasitic fungus Hirsutella rhossiliensis with a comparison of Hirsutella genomes reveals transposable elements contributing to genome size variation.</title>
        <authorList>
            <person name="Lin R."/>
            <person name="Jiao Y."/>
            <person name="Sun X."/>
            <person name="Ling J."/>
            <person name="Xie B."/>
            <person name="Cheng X."/>
        </authorList>
    </citation>
    <scope>NUCLEOTIDE SEQUENCE</scope>
    <source>
        <strain evidence="6">HR02</strain>
    </source>
</reference>
<feature type="signal peptide" evidence="5">
    <location>
        <begin position="1"/>
        <end position="17"/>
    </location>
</feature>
<keyword evidence="3" id="KW-0460">Magnesium</keyword>
<feature type="binding site" evidence="3">
    <location>
        <position position="485"/>
    </location>
    <ligand>
        <name>Zn(2+)</name>
        <dbReference type="ChEBI" id="CHEBI:29105"/>
        <label>2</label>
    </ligand>
</feature>
<name>A0A9P8SK79_9HYPO</name>
<feature type="binding site" evidence="3">
    <location>
        <position position="440"/>
    </location>
    <ligand>
        <name>Zn(2+)</name>
        <dbReference type="ChEBI" id="CHEBI:29105"/>
        <label>2</label>
    </ligand>
</feature>
<keyword evidence="3" id="KW-0862">Zinc</keyword>
<dbReference type="OrthoDB" id="5818554at2759"/>
<feature type="active site" description="Phosphoserine intermediate" evidence="2">
    <location>
        <position position="221"/>
    </location>
</feature>
<feature type="binding site" evidence="3">
    <location>
        <position position="172"/>
    </location>
    <ligand>
        <name>Mg(2+)</name>
        <dbReference type="ChEBI" id="CHEBI:18420"/>
    </ligand>
</feature>
<evidence type="ECO:0000256" key="4">
    <source>
        <dbReference type="RuleBase" id="RU003946"/>
    </source>
</evidence>
<keyword evidence="5" id="KW-0732">Signal</keyword>
<dbReference type="Gene3D" id="3.40.720.10">
    <property type="entry name" value="Alkaline Phosphatase, subunit A"/>
    <property type="match status" value="1"/>
</dbReference>
<dbReference type="Proteomes" id="UP000824596">
    <property type="component" value="Unassembled WGS sequence"/>
</dbReference>
<feature type="binding site" evidence="3">
    <location>
        <position position="608"/>
    </location>
    <ligand>
        <name>Zn(2+)</name>
        <dbReference type="ChEBI" id="CHEBI:29105"/>
        <label>2</label>
    </ligand>
</feature>
<evidence type="ECO:0000313" key="6">
    <source>
        <dbReference type="EMBL" id="KAH0964969.1"/>
    </source>
</evidence>
<feature type="chain" id="PRO_5040497095" description="alkaline phosphatase" evidence="5">
    <location>
        <begin position="18"/>
        <end position="665"/>
    </location>
</feature>
<dbReference type="InterPro" id="IPR017850">
    <property type="entry name" value="Alkaline_phosphatase_core_sf"/>
</dbReference>
<keyword evidence="3" id="KW-0479">Metal-binding</keyword>
<comment type="cofactor">
    <cofactor evidence="3">
        <name>Zn(2+)</name>
        <dbReference type="ChEBI" id="CHEBI:29105"/>
    </cofactor>
    <text evidence="3">Binds 2 Zn(2+) ions.</text>
</comment>
<dbReference type="GeneID" id="68352114"/>
<dbReference type="GO" id="GO:0004035">
    <property type="term" value="F:alkaline phosphatase activity"/>
    <property type="evidence" value="ECO:0007669"/>
    <property type="project" value="UniProtKB-EC"/>
</dbReference>
<dbReference type="PANTHER" id="PTHR11596">
    <property type="entry name" value="ALKALINE PHOSPHATASE"/>
    <property type="match status" value="1"/>
</dbReference>
<dbReference type="InterPro" id="IPR001952">
    <property type="entry name" value="Alkaline_phosphatase"/>
</dbReference>
<evidence type="ECO:0000256" key="1">
    <source>
        <dbReference type="ARBA" id="ARBA00012647"/>
    </source>
</evidence>
<dbReference type="SUPFAM" id="SSF53649">
    <property type="entry name" value="Alkaline phosphatase-like"/>
    <property type="match status" value="1"/>
</dbReference>
<organism evidence="6 7">
    <name type="scientific">Hirsutella rhossiliensis</name>
    <dbReference type="NCBI Taxonomy" id="111463"/>
    <lineage>
        <taxon>Eukaryota</taxon>
        <taxon>Fungi</taxon>
        <taxon>Dikarya</taxon>
        <taxon>Ascomycota</taxon>
        <taxon>Pezizomycotina</taxon>
        <taxon>Sordariomycetes</taxon>
        <taxon>Hypocreomycetidae</taxon>
        <taxon>Hypocreales</taxon>
        <taxon>Ophiocordycipitaceae</taxon>
        <taxon>Hirsutella</taxon>
    </lineage>
</organism>
<gene>
    <name evidence="6" type="ORF">HRG_02985</name>
</gene>
<dbReference type="EMBL" id="JAIZPD010000003">
    <property type="protein sequence ID" value="KAH0964969.1"/>
    <property type="molecule type" value="Genomic_DNA"/>
</dbReference>
<comment type="caution">
    <text evidence="6">The sequence shown here is derived from an EMBL/GenBank/DDBJ whole genome shotgun (WGS) entry which is preliminary data.</text>
</comment>
<protein>
    <recommendedName>
        <fullName evidence="1">alkaline phosphatase</fullName>
        <ecNumber evidence="1">3.1.3.1</ecNumber>
    </recommendedName>
</protein>
<feature type="binding site" evidence="3">
    <location>
        <position position="435"/>
    </location>
    <ligand>
        <name>Mg(2+)</name>
        <dbReference type="ChEBI" id="CHEBI:18420"/>
    </ligand>
</feature>
<feature type="binding site" evidence="3">
    <location>
        <position position="280"/>
    </location>
    <ligand>
        <name>Mg(2+)</name>
        <dbReference type="ChEBI" id="CHEBI:18420"/>
    </ligand>
</feature>
<proteinExistence type="inferred from homology"/>
<feature type="binding site" evidence="3">
    <location>
        <position position="444"/>
    </location>
    <ligand>
        <name>Zn(2+)</name>
        <dbReference type="ChEBI" id="CHEBI:29105"/>
        <label>2</label>
    </ligand>
</feature>
<dbReference type="GO" id="GO:0046872">
    <property type="term" value="F:metal ion binding"/>
    <property type="evidence" value="ECO:0007669"/>
    <property type="project" value="UniProtKB-KW"/>
</dbReference>
<evidence type="ECO:0000256" key="5">
    <source>
        <dbReference type="SAM" id="SignalP"/>
    </source>
</evidence>
<dbReference type="EC" id="3.1.3.1" evidence="1"/>
<dbReference type="PANTHER" id="PTHR11596:SF72">
    <property type="entry name" value="ALKALINE PHOSPHATASE"/>
    <property type="match status" value="1"/>
</dbReference>
<feature type="binding site" evidence="3">
    <location>
        <position position="282"/>
    </location>
    <ligand>
        <name>Mg(2+)</name>
        <dbReference type="ChEBI" id="CHEBI:18420"/>
    </ligand>
</feature>
<evidence type="ECO:0000256" key="2">
    <source>
        <dbReference type="PIRSR" id="PIRSR601952-1"/>
    </source>
</evidence>
<evidence type="ECO:0000256" key="3">
    <source>
        <dbReference type="PIRSR" id="PIRSR601952-2"/>
    </source>
</evidence>
<feature type="binding site" evidence="3">
    <location>
        <position position="172"/>
    </location>
    <ligand>
        <name>Zn(2+)</name>
        <dbReference type="ChEBI" id="CHEBI:29105"/>
        <label>2</label>
    </ligand>
</feature>
<accession>A0A9P8SK79</accession>
<dbReference type="RefSeq" id="XP_044722482.1">
    <property type="nucleotide sequence ID" value="XM_044861456.1"/>
</dbReference>
<dbReference type="SMART" id="SM00098">
    <property type="entry name" value="alkPPc"/>
    <property type="match status" value="1"/>
</dbReference>
<comment type="cofactor">
    <cofactor evidence="3">
        <name>Mg(2+)</name>
        <dbReference type="ChEBI" id="CHEBI:18420"/>
    </cofactor>
    <text evidence="3">Binds 1 Mg(2+) ion.</text>
</comment>
<dbReference type="PRINTS" id="PR00113">
    <property type="entry name" value="ALKPHPHTASE"/>
</dbReference>
<dbReference type="CDD" id="cd16012">
    <property type="entry name" value="ALP"/>
    <property type="match status" value="1"/>
</dbReference>
<feature type="binding site" evidence="3">
    <location>
        <position position="486"/>
    </location>
    <ligand>
        <name>Zn(2+)</name>
        <dbReference type="ChEBI" id="CHEBI:29105"/>
        <label>2</label>
    </ligand>
</feature>
<sequence>MKLAVLSIAASLSAVSATTYQRLGTCPTLGCVLPPDQSDFLPGQLFDLRVEVHAPVNGSEAAYNGKPDHHFKLTIAKDGGKPQDVAKFFAVQQPKLEQWQFKWYEDLFAEDTKTPSLVNVASNVYRKLALNEPGKYTVTLQYYNDKKTTAEWIVRPLAETQKAKNVIFFIGDGMTTNMITAARLLGHKSINGKYQTRMKMDEFPVVGHQMTHSIDSYITDSANSASALYSGHKSTVNAMGVHADSSPDKFDDPKVETIVEIFRRVRRGAWGAVSTAFLADATPIALTAHTRARSEYAPLIDQALNGLTNYTWTQHEGPDVYFGGGAEHFYPGKTSYEGRDYYAEFADRDYTVSLNKTALLAADPTKRALGVFCQGVMPVWLDRNIYPSNLKDFKNSPKGGKEPALDLPGLKDMTLKAVDVLHERGGNEGFFLMSEAASIDKQMHALDYDRALGDLLELDDTVRATVKKLDKMGILNETLIIVTADHGHGFDVWGSADTKYIAAQKDDRAKRNAIGVYEKSGLSHYTEEVPDVDYGTGPNFPVNWEPRFAIAAGPGAAPDRREDYRVHKAGPREAAVQVGGEYYVNPKDAPDGIVINGTLPTNEPQGVHSLTDVPLYAMGPCQETFGGTFNNVDIFYKIANCLGLARKNCHDPHHETKADERGAAY</sequence>
<keyword evidence="7" id="KW-1185">Reference proteome</keyword>
<comment type="similarity">
    <text evidence="4">Belongs to the alkaline phosphatase family.</text>
</comment>
<evidence type="ECO:0000313" key="7">
    <source>
        <dbReference type="Proteomes" id="UP000824596"/>
    </source>
</evidence>